<feature type="transmembrane region" description="Helical" evidence="6">
    <location>
        <begin position="439"/>
        <end position="460"/>
    </location>
</feature>
<dbReference type="EMBL" id="QDAG01000002">
    <property type="protein sequence ID" value="KAE8129805.1"/>
    <property type="molecule type" value="Genomic_DNA"/>
</dbReference>
<keyword evidence="3 6" id="KW-0812">Transmembrane</keyword>
<evidence type="ECO:0000256" key="6">
    <source>
        <dbReference type="SAM" id="Phobius"/>
    </source>
</evidence>
<dbReference type="Gene3D" id="1.20.1740.10">
    <property type="entry name" value="Amino acid/polyamine transporter I"/>
    <property type="match status" value="1"/>
</dbReference>
<organism evidence="7 8">
    <name type="scientific">Bifidobacterium tibiigranuli</name>
    <dbReference type="NCBI Taxonomy" id="2172043"/>
    <lineage>
        <taxon>Bacteria</taxon>
        <taxon>Bacillati</taxon>
        <taxon>Actinomycetota</taxon>
        <taxon>Actinomycetes</taxon>
        <taxon>Bifidobacteriales</taxon>
        <taxon>Bifidobacteriaceae</taxon>
        <taxon>Bifidobacterium</taxon>
    </lineage>
</organism>
<dbReference type="OrthoDB" id="9762947at2"/>
<comment type="subcellular location">
    <subcellularLocation>
        <location evidence="1">Cell membrane</location>
        <topology evidence="1">Multi-pass membrane protein</topology>
    </subcellularLocation>
</comment>
<keyword evidence="8" id="KW-1185">Reference proteome</keyword>
<feature type="transmembrane region" description="Helical" evidence="6">
    <location>
        <begin position="408"/>
        <end position="427"/>
    </location>
</feature>
<name>A0A5N6S0Q5_9BIFI</name>
<comment type="caution">
    <text evidence="7">The sequence shown here is derived from an EMBL/GenBank/DDBJ whole genome shotgun (WGS) entry which is preliminary data.</text>
</comment>
<keyword evidence="2" id="KW-1003">Cell membrane</keyword>
<proteinExistence type="predicted"/>
<dbReference type="PIRSF" id="PIRSF006060">
    <property type="entry name" value="AA_transporter"/>
    <property type="match status" value="1"/>
</dbReference>
<reference evidence="7 8" key="1">
    <citation type="submission" date="2018-04" db="EMBL/GenBank/DDBJ databases">
        <authorList>
            <person name="Eckel V.P."/>
            <person name="Vogel R.F."/>
        </authorList>
    </citation>
    <scope>NUCLEOTIDE SEQUENCE [LARGE SCALE GENOMIC DNA]</scope>
    <source>
        <strain evidence="8">TMW 2.1764</strain>
    </source>
</reference>
<dbReference type="Pfam" id="PF13520">
    <property type="entry name" value="AA_permease_2"/>
    <property type="match status" value="1"/>
</dbReference>
<feature type="transmembrane region" description="Helical" evidence="6">
    <location>
        <begin position="195"/>
        <end position="216"/>
    </location>
</feature>
<feature type="transmembrane region" description="Helical" evidence="6">
    <location>
        <begin position="163"/>
        <end position="183"/>
    </location>
</feature>
<keyword evidence="5 6" id="KW-0472">Membrane</keyword>
<dbReference type="InterPro" id="IPR002293">
    <property type="entry name" value="AA/rel_permease1"/>
</dbReference>
<dbReference type="GO" id="GO:0005886">
    <property type="term" value="C:plasma membrane"/>
    <property type="evidence" value="ECO:0007669"/>
    <property type="project" value="UniProtKB-SubCell"/>
</dbReference>
<feature type="transmembrane region" description="Helical" evidence="6">
    <location>
        <begin position="366"/>
        <end position="396"/>
    </location>
</feature>
<dbReference type="GO" id="GO:0022857">
    <property type="term" value="F:transmembrane transporter activity"/>
    <property type="evidence" value="ECO:0007669"/>
    <property type="project" value="InterPro"/>
</dbReference>
<accession>A0A5N6S0Q5</accession>
<protein>
    <submittedName>
        <fullName evidence="7">APC family permease</fullName>
    </submittedName>
</protein>
<evidence type="ECO:0000256" key="4">
    <source>
        <dbReference type="ARBA" id="ARBA00022989"/>
    </source>
</evidence>
<sequence>MNNKQSQHGQRKLAADQLDTPHVVFFVLAAVAPLTGMVVVTALGIALGNGGGMPVSFIAVAAIMLFFACGYAQMAKRFVNAGGFYSYTVRSLGNKVGLAAGIIALLGYNGFDIGGFGTVGFYFQNIIGDLTGFKMSWMVWSVIAALAVFIITREGAAISSKVLGVSLALEMLVLLVLDFTILFKHGFSWRAFDPHVFTKGSLGLGLLFAGNGYIGFEATSLYSEEAKDPRRTVPRATYWAISIIGVFAAFTTWAFVSALGVDQAQSKGLAHLDAGDLIFSIANEYLGKPYTALMEVLLLLSLFAAQLALHNSATRYIYAMGRSGVLPRVLGNTRDSNGAPANASLFQVIVSMIFVFAFFLSGLPPMLFIVPAMTGFGTLCIIVLQFIASIAIIVYFRKVKDRDYLRMLAFPVIGTIGLGAISALAITNFSTMAGSDSKVIALLPWLLPIGAVAGYAYAAWLQRKKPAVYAAISLEPEEL</sequence>
<dbReference type="Proteomes" id="UP000325415">
    <property type="component" value="Unassembled WGS sequence"/>
</dbReference>
<evidence type="ECO:0000256" key="1">
    <source>
        <dbReference type="ARBA" id="ARBA00004651"/>
    </source>
</evidence>
<evidence type="ECO:0000256" key="2">
    <source>
        <dbReference type="ARBA" id="ARBA00022475"/>
    </source>
</evidence>
<keyword evidence="4 6" id="KW-1133">Transmembrane helix</keyword>
<dbReference type="PANTHER" id="PTHR42770">
    <property type="entry name" value="AMINO ACID TRANSPORTER-RELATED"/>
    <property type="match status" value="1"/>
</dbReference>
<evidence type="ECO:0000256" key="5">
    <source>
        <dbReference type="ARBA" id="ARBA00023136"/>
    </source>
</evidence>
<dbReference type="InterPro" id="IPR050367">
    <property type="entry name" value="APC_superfamily"/>
</dbReference>
<feature type="transmembrane region" description="Helical" evidence="6">
    <location>
        <begin position="135"/>
        <end position="151"/>
    </location>
</feature>
<evidence type="ECO:0000313" key="8">
    <source>
        <dbReference type="Proteomes" id="UP000325415"/>
    </source>
</evidence>
<dbReference type="PANTHER" id="PTHR42770:SF16">
    <property type="entry name" value="AMINO ACID PERMEASE"/>
    <property type="match status" value="1"/>
</dbReference>
<evidence type="ECO:0000256" key="3">
    <source>
        <dbReference type="ARBA" id="ARBA00022692"/>
    </source>
</evidence>
<evidence type="ECO:0000313" key="7">
    <source>
        <dbReference type="EMBL" id="KAE8129805.1"/>
    </source>
</evidence>
<feature type="transmembrane region" description="Helical" evidence="6">
    <location>
        <begin position="21"/>
        <end position="47"/>
    </location>
</feature>
<gene>
    <name evidence="7" type="ORF">DDE84_02835</name>
</gene>
<feature type="transmembrane region" description="Helical" evidence="6">
    <location>
        <begin position="96"/>
        <end position="123"/>
    </location>
</feature>
<dbReference type="AlphaFoldDB" id="A0A5N6S0Q5"/>
<feature type="transmembrane region" description="Helical" evidence="6">
    <location>
        <begin position="53"/>
        <end position="75"/>
    </location>
</feature>
<feature type="transmembrane region" description="Helical" evidence="6">
    <location>
        <begin position="236"/>
        <end position="256"/>
    </location>
</feature>
<feature type="transmembrane region" description="Helical" evidence="6">
    <location>
        <begin position="296"/>
        <end position="318"/>
    </location>
</feature>
<feature type="transmembrane region" description="Helical" evidence="6">
    <location>
        <begin position="339"/>
        <end position="360"/>
    </location>
</feature>